<reference evidence="2 3" key="1">
    <citation type="journal article" date="2017" name="PLoS Biol.">
        <title>The sea cucumber genome provides insights into morphological evolution and visceral regeneration.</title>
        <authorList>
            <person name="Zhang X."/>
            <person name="Sun L."/>
            <person name="Yuan J."/>
            <person name="Sun Y."/>
            <person name="Gao Y."/>
            <person name="Zhang L."/>
            <person name="Li S."/>
            <person name="Dai H."/>
            <person name="Hamel J.F."/>
            <person name="Liu C."/>
            <person name="Yu Y."/>
            <person name="Liu S."/>
            <person name="Lin W."/>
            <person name="Guo K."/>
            <person name="Jin S."/>
            <person name="Xu P."/>
            <person name="Storey K.B."/>
            <person name="Huan P."/>
            <person name="Zhang T."/>
            <person name="Zhou Y."/>
            <person name="Zhang J."/>
            <person name="Lin C."/>
            <person name="Li X."/>
            <person name="Xing L."/>
            <person name="Huo D."/>
            <person name="Sun M."/>
            <person name="Wang L."/>
            <person name="Mercier A."/>
            <person name="Li F."/>
            <person name="Yang H."/>
            <person name="Xiang J."/>
        </authorList>
    </citation>
    <scope>NUCLEOTIDE SEQUENCE [LARGE SCALE GENOMIC DNA]</scope>
    <source>
        <strain evidence="2">Shaxun</strain>
        <tissue evidence="2">Muscle</tissue>
    </source>
</reference>
<gene>
    <name evidence="2" type="ORF">BSL78_05909</name>
</gene>
<protein>
    <submittedName>
        <fullName evidence="2">Uncharacterized protein</fullName>
    </submittedName>
</protein>
<evidence type="ECO:0000256" key="1">
    <source>
        <dbReference type="SAM" id="Phobius"/>
    </source>
</evidence>
<comment type="caution">
    <text evidence="2">The sequence shown here is derived from an EMBL/GenBank/DDBJ whole genome shotgun (WGS) entry which is preliminary data.</text>
</comment>
<evidence type="ECO:0000313" key="2">
    <source>
        <dbReference type="EMBL" id="PIK57157.1"/>
    </source>
</evidence>
<accession>A0A2G8LA66</accession>
<dbReference type="EMBL" id="MRZV01000151">
    <property type="protein sequence ID" value="PIK57157.1"/>
    <property type="molecule type" value="Genomic_DNA"/>
</dbReference>
<keyword evidence="1" id="KW-1133">Transmembrane helix</keyword>
<name>A0A2G8LA66_STIJA</name>
<dbReference type="Proteomes" id="UP000230750">
    <property type="component" value="Unassembled WGS sequence"/>
</dbReference>
<dbReference type="AlphaFoldDB" id="A0A2G8LA66"/>
<feature type="transmembrane region" description="Helical" evidence="1">
    <location>
        <begin position="26"/>
        <end position="45"/>
    </location>
</feature>
<evidence type="ECO:0000313" key="3">
    <source>
        <dbReference type="Proteomes" id="UP000230750"/>
    </source>
</evidence>
<keyword evidence="1" id="KW-0472">Membrane</keyword>
<keyword evidence="3" id="KW-1185">Reference proteome</keyword>
<proteinExistence type="predicted"/>
<organism evidence="2 3">
    <name type="scientific">Stichopus japonicus</name>
    <name type="common">Sea cucumber</name>
    <dbReference type="NCBI Taxonomy" id="307972"/>
    <lineage>
        <taxon>Eukaryota</taxon>
        <taxon>Metazoa</taxon>
        <taxon>Echinodermata</taxon>
        <taxon>Eleutherozoa</taxon>
        <taxon>Echinozoa</taxon>
        <taxon>Holothuroidea</taxon>
        <taxon>Aspidochirotacea</taxon>
        <taxon>Aspidochirotida</taxon>
        <taxon>Stichopodidae</taxon>
        <taxon>Apostichopus</taxon>
    </lineage>
</organism>
<keyword evidence="1" id="KW-0812">Transmembrane</keyword>
<sequence>MVQLIGRFGSILSPFLLYLDERYPSLAFSFMAFVAGLTAFLTFLLPETLGTVQPTTREDLQELFRNRRIITFRNGCRLPRGTTKSRSNTSEVIAPSSISRDIATANENIDPEKLNNSDVSKQSAKLGTENYAFETTQL</sequence>